<reference evidence="1 2" key="1">
    <citation type="submission" date="2024-09" db="EMBL/GenBank/DDBJ databases">
        <authorList>
            <person name="Sun Q."/>
            <person name="Mori K."/>
        </authorList>
    </citation>
    <scope>NUCLEOTIDE SEQUENCE [LARGE SCALE GENOMIC DNA]</scope>
    <source>
        <strain evidence="1 2">CECT 7955</strain>
    </source>
</reference>
<comment type="caution">
    <text evidence="1">The sequence shown here is derived from an EMBL/GenBank/DDBJ whole genome shotgun (WGS) entry which is preliminary data.</text>
</comment>
<evidence type="ECO:0000313" key="1">
    <source>
        <dbReference type="EMBL" id="MFB9094994.1"/>
    </source>
</evidence>
<dbReference type="EMBL" id="JBHMEY010000001">
    <property type="protein sequence ID" value="MFB9094994.1"/>
    <property type="molecule type" value="Genomic_DNA"/>
</dbReference>
<keyword evidence="2" id="KW-1185">Reference proteome</keyword>
<gene>
    <name evidence="1" type="ORF">ACFFVF_00575</name>
</gene>
<proteinExistence type="predicted"/>
<name>A0ABV5GI03_9FLAO</name>
<sequence>MKSLNLSRLIFSKNKKVLVIIVIKPTKNIASGTMFSIDKNETISI</sequence>
<accession>A0ABV5GI03</accession>
<evidence type="ECO:0000313" key="2">
    <source>
        <dbReference type="Proteomes" id="UP001589607"/>
    </source>
</evidence>
<dbReference type="RefSeq" id="WP_236454685.1">
    <property type="nucleotide sequence ID" value="NZ_CBCSGE010000007.1"/>
</dbReference>
<organism evidence="1 2">
    <name type="scientific">Flavobacterium jumunjinense</name>
    <dbReference type="NCBI Taxonomy" id="998845"/>
    <lineage>
        <taxon>Bacteria</taxon>
        <taxon>Pseudomonadati</taxon>
        <taxon>Bacteroidota</taxon>
        <taxon>Flavobacteriia</taxon>
        <taxon>Flavobacteriales</taxon>
        <taxon>Flavobacteriaceae</taxon>
        <taxon>Flavobacterium</taxon>
    </lineage>
</organism>
<dbReference type="Proteomes" id="UP001589607">
    <property type="component" value="Unassembled WGS sequence"/>
</dbReference>
<protein>
    <submittedName>
        <fullName evidence="1">Uncharacterized protein</fullName>
    </submittedName>
</protein>